<sequence length="117" mass="13893">MVLENKPIDNHDQFLFCFCFCSFDKCVCIDGQMCLMRLDLWWTGDQQICLLMCLFVWEFLNGGGFECFDMYVSMYACMHVSMYLRMHVWMQVPCLLKKLGWLCTLRRGRPPCKIDVS</sequence>
<organism evidence="1 2">
    <name type="scientific">Coniella lustricola</name>
    <dbReference type="NCBI Taxonomy" id="2025994"/>
    <lineage>
        <taxon>Eukaryota</taxon>
        <taxon>Fungi</taxon>
        <taxon>Dikarya</taxon>
        <taxon>Ascomycota</taxon>
        <taxon>Pezizomycotina</taxon>
        <taxon>Sordariomycetes</taxon>
        <taxon>Sordariomycetidae</taxon>
        <taxon>Diaporthales</taxon>
        <taxon>Schizoparmaceae</taxon>
        <taxon>Coniella</taxon>
    </lineage>
</organism>
<dbReference type="AlphaFoldDB" id="A0A2T2ZY83"/>
<dbReference type="Proteomes" id="UP000241462">
    <property type="component" value="Unassembled WGS sequence"/>
</dbReference>
<reference evidence="1 2" key="1">
    <citation type="journal article" date="2018" name="Mycol. Prog.">
        <title>Coniella lustricola, a new species from submerged detritus.</title>
        <authorList>
            <person name="Raudabaugh D.B."/>
            <person name="Iturriaga T."/>
            <person name="Carver A."/>
            <person name="Mondo S."/>
            <person name="Pangilinan J."/>
            <person name="Lipzen A."/>
            <person name="He G."/>
            <person name="Amirebrahimi M."/>
            <person name="Grigoriev I.V."/>
            <person name="Miller A.N."/>
        </authorList>
    </citation>
    <scope>NUCLEOTIDE SEQUENCE [LARGE SCALE GENOMIC DNA]</scope>
    <source>
        <strain evidence="1 2">B22-T-1</strain>
    </source>
</reference>
<evidence type="ECO:0000313" key="1">
    <source>
        <dbReference type="EMBL" id="PSR79382.1"/>
    </source>
</evidence>
<proteinExistence type="predicted"/>
<dbReference type="InParanoid" id="A0A2T2ZY83"/>
<protein>
    <submittedName>
        <fullName evidence="1">Uncharacterized protein</fullName>
    </submittedName>
</protein>
<evidence type="ECO:0000313" key="2">
    <source>
        <dbReference type="Proteomes" id="UP000241462"/>
    </source>
</evidence>
<keyword evidence="2" id="KW-1185">Reference proteome</keyword>
<accession>A0A2T2ZY83</accession>
<gene>
    <name evidence="1" type="ORF">BD289DRAFT_95115</name>
</gene>
<name>A0A2T2ZY83_9PEZI</name>
<dbReference type="EMBL" id="KZ678567">
    <property type="protein sequence ID" value="PSR79382.1"/>
    <property type="molecule type" value="Genomic_DNA"/>
</dbReference>